<keyword evidence="4 10" id="KW-0812">Transmembrane</keyword>
<dbReference type="PANTHER" id="PTHR45772:SF2">
    <property type="entry name" value="ABC TRANSPORTER ATP-BINDING PROTEIN"/>
    <property type="match status" value="1"/>
</dbReference>
<dbReference type="InterPro" id="IPR043428">
    <property type="entry name" value="LivM-like"/>
</dbReference>
<evidence type="ECO:0000256" key="3">
    <source>
        <dbReference type="ARBA" id="ARBA00022475"/>
    </source>
</evidence>
<dbReference type="Gene3D" id="3.40.50.300">
    <property type="entry name" value="P-loop containing nucleotide triphosphate hydrolases"/>
    <property type="match status" value="1"/>
</dbReference>
<dbReference type="InterPro" id="IPR017871">
    <property type="entry name" value="ABC_transporter-like_CS"/>
</dbReference>
<feature type="transmembrane region" description="Helical" evidence="10">
    <location>
        <begin position="134"/>
        <end position="156"/>
    </location>
</feature>
<dbReference type="AlphaFoldDB" id="A0A6S7CSD5"/>
<evidence type="ECO:0000256" key="1">
    <source>
        <dbReference type="ARBA" id="ARBA00004651"/>
    </source>
</evidence>
<dbReference type="GO" id="GO:0016887">
    <property type="term" value="F:ATP hydrolysis activity"/>
    <property type="evidence" value="ECO:0007669"/>
    <property type="project" value="InterPro"/>
</dbReference>
<dbReference type="GO" id="GO:0005886">
    <property type="term" value="C:plasma membrane"/>
    <property type="evidence" value="ECO:0007669"/>
    <property type="project" value="UniProtKB-SubCell"/>
</dbReference>
<evidence type="ECO:0000256" key="9">
    <source>
        <dbReference type="SAM" id="MobiDB-lite"/>
    </source>
</evidence>
<dbReference type="Proteomes" id="UP000494203">
    <property type="component" value="Unassembled WGS sequence"/>
</dbReference>
<evidence type="ECO:0000256" key="4">
    <source>
        <dbReference type="ARBA" id="ARBA00022692"/>
    </source>
</evidence>
<keyword evidence="7 10" id="KW-1133">Transmembrane helix</keyword>
<keyword evidence="5" id="KW-0547">Nucleotide-binding</keyword>
<feature type="transmembrane region" description="Helical" evidence="10">
    <location>
        <begin position="81"/>
        <end position="99"/>
    </location>
</feature>
<dbReference type="SUPFAM" id="SSF52540">
    <property type="entry name" value="P-loop containing nucleoside triphosphate hydrolases"/>
    <property type="match status" value="1"/>
</dbReference>
<evidence type="ECO:0000256" key="7">
    <source>
        <dbReference type="ARBA" id="ARBA00022989"/>
    </source>
</evidence>
<evidence type="ECO:0000256" key="2">
    <source>
        <dbReference type="ARBA" id="ARBA00022448"/>
    </source>
</evidence>
<feature type="compositionally biased region" description="Low complexity" evidence="9">
    <location>
        <begin position="598"/>
        <end position="608"/>
    </location>
</feature>
<feature type="transmembrane region" description="Helical" evidence="10">
    <location>
        <begin position="50"/>
        <end position="69"/>
    </location>
</feature>
<dbReference type="InterPro" id="IPR051120">
    <property type="entry name" value="ABC_AA/LPS_Transport"/>
</dbReference>
<dbReference type="InterPro" id="IPR027417">
    <property type="entry name" value="P-loop_NTPase"/>
</dbReference>
<evidence type="ECO:0000256" key="10">
    <source>
        <dbReference type="SAM" id="Phobius"/>
    </source>
</evidence>
<feature type="region of interest" description="Disordered" evidence="9">
    <location>
        <begin position="598"/>
        <end position="625"/>
    </location>
</feature>
<evidence type="ECO:0000256" key="5">
    <source>
        <dbReference type="ARBA" id="ARBA00022741"/>
    </source>
</evidence>
<evidence type="ECO:0000259" key="11">
    <source>
        <dbReference type="PROSITE" id="PS50893"/>
    </source>
</evidence>
<feature type="compositionally biased region" description="Pro residues" evidence="9">
    <location>
        <begin position="609"/>
        <end position="625"/>
    </location>
</feature>
<evidence type="ECO:0000313" key="12">
    <source>
        <dbReference type="EMBL" id="CAB3819928.1"/>
    </source>
</evidence>
<reference evidence="12 13" key="1">
    <citation type="submission" date="2020-04" db="EMBL/GenBank/DDBJ databases">
        <authorList>
            <person name="De Canck E."/>
        </authorList>
    </citation>
    <scope>NUCLEOTIDE SEQUENCE [LARGE SCALE GENOMIC DNA]</scope>
    <source>
        <strain evidence="12 13">LMG 26788</strain>
    </source>
</reference>
<keyword evidence="8 10" id="KW-0472">Membrane</keyword>
<dbReference type="PROSITE" id="PS50893">
    <property type="entry name" value="ABC_TRANSPORTER_2"/>
    <property type="match status" value="1"/>
</dbReference>
<evidence type="ECO:0000313" key="13">
    <source>
        <dbReference type="Proteomes" id="UP000494203"/>
    </source>
</evidence>
<evidence type="ECO:0000256" key="8">
    <source>
        <dbReference type="ARBA" id="ARBA00023136"/>
    </source>
</evidence>
<feature type="transmembrane region" description="Helical" evidence="10">
    <location>
        <begin position="217"/>
        <end position="243"/>
    </location>
</feature>
<dbReference type="EMBL" id="CADIKZ010000001">
    <property type="protein sequence ID" value="CAB3819928.1"/>
    <property type="molecule type" value="Genomic_DNA"/>
</dbReference>
<gene>
    <name evidence="12" type="primary">btuD_2</name>
    <name evidence="12" type="ORF">LMG26788_00213</name>
</gene>
<proteinExistence type="predicted"/>
<keyword evidence="6 12" id="KW-0067">ATP-binding</keyword>
<evidence type="ECO:0000256" key="6">
    <source>
        <dbReference type="ARBA" id="ARBA00022840"/>
    </source>
</evidence>
<dbReference type="PANTHER" id="PTHR45772">
    <property type="entry name" value="CONSERVED COMPONENT OF ABC TRANSPORTER FOR NATURAL AMINO ACIDS-RELATED"/>
    <property type="match status" value="1"/>
</dbReference>
<dbReference type="SMART" id="SM00382">
    <property type="entry name" value="AAA"/>
    <property type="match status" value="1"/>
</dbReference>
<comment type="subcellular location">
    <subcellularLocation>
        <location evidence="1">Cell membrane</location>
        <topology evidence="1">Multi-pass membrane protein</topology>
    </subcellularLocation>
</comment>
<feature type="transmembrane region" description="Helical" evidence="10">
    <location>
        <begin position="176"/>
        <end position="196"/>
    </location>
</feature>
<keyword evidence="3" id="KW-1003">Cell membrane</keyword>
<dbReference type="InterPro" id="IPR001851">
    <property type="entry name" value="ABC_transp_permease"/>
</dbReference>
<feature type="transmembrane region" description="Helical" evidence="10">
    <location>
        <begin position="298"/>
        <end position="320"/>
    </location>
</feature>
<dbReference type="GO" id="GO:0015658">
    <property type="term" value="F:branched-chain amino acid transmembrane transporter activity"/>
    <property type="evidence" value="ECO:0007669"/>
    <property type="project" value="InterPro"/>
</dbReference>
<dbReference type="InterPro" id="IPR003593">
    <property type="entry name" value="AAA+_ATPase"/>
</dbReference>
<name>A0A6S7CSD5_9BURK</name>
<dbReference type="Pfam" id="PF02653">
    <property type="entry name" value="BPD_transp_2"/>
    <property type="match status" value="1"/>
</dbReference>
<organism evidence="12 13">
    <name type="scientific">Achromobacter pulmonis</name>
    <dbReference type="NCBI Taxonomy" id="1389932"/>
    <lineage>
        <taxon>Bacteria</taxon>
        <taxon>Pseudomonadati</taxon>
        <taxon>Pseudomonadota</taxon>
        <taxon>Betaproteobacteria</taxon>
        <taxon>Burkholderiales</taxon>
        <taxon>Alcaligenaceae</taxon>
        <taxon>Achromobacter</taxon>
    </lineage>
</organism>
<accession>A0A6S7CSD5</accession>
<keyword evidence="2" id="KW-0813">Transport</keyword>
<dbReference type="RefSeq" id="WP_175139783.1">
    <property type="nucleotide sequence ID" value="NZ_CADIKZ010000001.1"/>
</dbReference>
<dbReference type="InterPro" id="IPR003439">
    <property type="entry name" value="ABC_transporter-like_ATP-bd"/>
</dbReference>
<keyword evidence="13" id="KW-1185">Reference proteome</keyword>
<protein>
    <submittedName>
        <fullName evidence="12">Vitamin B12 import ATP-binding protein BtuD</fullName>
    </submittedName>
</protein>
<feature type="transmembrane region" description="Helical" evidence="10">
    <location>
        <begin position="26"/>
        <end position="44"/>
    </location>
</feature>
<sequence length="625" mass="65899">MTDTSLTQPAQATRADARRAARGRDLLWLAIACLALTVAGPWLFDTYLLNVLIKALFFAVAAVTVDILWGYTGYLTFGQSAFFGVGAYAAGLAFTHYGFSPGIALLAALVAVGAAMLLALLTGWLSFYRGASPFFATVISLVLPIVLTQVALSGGTYTGSSSGLTGYDTFDLSLEAWYVIAAGGLSIVALLAWVAVRSDGGRILTALRDNEGRCSYLGLNTAHWRIALLVVCGAVASLAGFGYGAFSGVVAPELTGFVFGTELIIWVALGGRGTVWGPVLGAVLINVAGSYLSGNMPFVYQLVLGVTFILVILLLPRGLLPLLLAPWRRRRAEPAPALVARAASAAPGQGAGQDALALAGVAKRFGSLKVLEGIDLRARGGELLGLIGPNGAGKTTLMRCIADGAERSDGTVELCGQPIKREGPEHCVRHGLGRKFQNANIFDTLTVAESLRLATTLRERPSWRRRSPRLALPGYALEVLRMTGLDQQLDRVARDLSHGQQQALELAMVLALEPRVVLLDEPTAGLSKDERARIGQVLSALAHTHGLCCLLVEHDLDFVAEVATRIIVLHQGRIVMDGSFREVTESELVRTIYAGSAPAGQGAQAAPPGDNPPDPQPAPPQGAPA</sequence>
<feature type="domain" description="ABC transporter" evidence="11">
    <location>
        <begin position="356"/>
        <end position="596"/>
    </location>
</feature>
<dbReference type="CDD" id="cd06581">
    <property type="entry name" value="TM_PBP1_LivM_like"/>
    <property type="match status" value="1"/>
</dbReference>
<feature type="transmembrane region" description="Helical" evidence="10">
    <location>
        <begin position="105"/>
        <end position="127"/>
    </location>
</feature>
<dbReference type="Pfam" id="PF00005">
    <property type="entry name" value="ABC_tran"/>
    <property type="match status" value="1"/>
</dbReference>
<dbReference type="GO" id="GO:0005524">
    <property type="term" value="F:ATP binding"/>
    <property type="evidence" value="ECO:0007669"/>
    <property type="project" value="UniProtKB-KW"/>
</dbReference>
<dbReference type="PROSITE" id="PS00211">
    <property type="entry name" value="ABC_TRANSPORTER_1"/>
    <property type="match status" value="1"/>
</dbReference>